<evidence type="ECO:0000313" key="2">
    <source>
        <dbReference type="Proteomes" id="UP000042958"/>
    </source>
</evidence>
<dbReference type="OrthoDB" id="4468004at2759"/>
<dbReference type="Proteomes" id="UP000042958">
    <property type="component" value="Unassembled WGS sequence"/>
</dbReference>
<gene>
    <name evidence="1" type="ORF">PMG11_10469</name>
</gene>
<dbReference type="AlphaFoldDB" id="A0A0F7TZE2"/>
<accession>A0A0F7TZE2</accession>
<sequence length="78" mass="8495">MPLRCGAAAKSWSIRSLFSRSTQGESITEDYRSEITLVPQKESSRSAPGTAGPRNFNAADMCFGSCCRKGRVDVIPPR</sequence>
<protein>
    <submittedName>
        <fullName evidence="1">Uncharacterized protein</fullName>
    </submittedName>
</protein>
<organism evidence="1 2">
    <name type="scientific">Penicillium brasilianum</name>
    <dbReference type="NCBI Taxonomy" id="104259"/>
    <lineage>
        <taxon>Eukaryota</taxon>
        <taxon>Fungi</taxon>
        <taxon>Dikarya</taxon>
        <taxon>Ascomycota</taxon>
        <taxon>Pezizomycotina</taxon>
        <taxon>Eurotiomycetes</taxon>
        <taxon>Eurotiomycetidae</taxon>
        <taxon>Eurotiales</taxon>
        <taxon>Aspergillaceae</taxon>
        <taxon>Penicillium</taxon>
    </lineage>
</organism>
<keyword evidence="2" id="KW-1185">Reference proteome</keyword>
<evidence type="ECO:0000313" key="1">
    <source>
        <dbReference type="EMBL" id="CEJ61953.1"/>
    </source>
</evidence>
<reference evidence="2" key="1">
    <citation type="journal article" date="2015" name="Genome Announc.">
        <title>Draft genome sequence of the fungus Penicillium brasilianum MG11.</title>
        <authorList>
            <person name="Horn F."/>
            <person name="Linde J."/>
            <person name="Mattern D.J."/>
            <person name="Walther G."/>
            <person name="Guthke R."/>
            <person name="Brakhage A.A."/>
            <person name="Valiante V."/>
        </authorList>
    </citation>
    <scope>NUCLEOTIDE SEQUENCE [LARGE SCALE GENOMIC DNA]</scope>
    <source>
        <strain evidence="2">MG11</strain>
    </source>
</reference>
<dbReference type="EMBL" id="CDHK01000013">
    <property type="protein sequence ID" value="CEJ61953.1"/>
    <property type="molecule type" value="Genomic_DNA"/>
</dbReference>
<name>A0A0F7TZE2_PENBI</name>
<proteinExistence type="predicted"/>